<proteinExistence type="predicted"/>
<feature type="domain" description="Reverse transcriptase Ty1/copia-type" evidence="1">
    <location>
        <begin position="3"/>
        <end position="93"/>
    </location>
</feature>
<evidence type="ECO:0000259" key="1">
    <source>
        <dbReference type="Pfam" id="PF07727"/>
    </source>
</evidence>
<name>A0AAV1U701_9STRA</name>
<dbReference type="InterPro" id="IPR013103">
    <property type="entry name" value="RVT_2"/>
</dbReference>
<sequence>MCLYFKYKGKTCTVVGVYVDDLLVTGTEQGAVDDFLKDMASLSIKDLEVVNKFLGLRIELDNSNGYVLDQEPTIDLLLRNFGIESCNGVCTPI</sequence>
<evidence type="ECO:0000313" key="3">
    <source>
        <dbReference type="Proteomes" id="UP001162060"/>
    </source>
</evidence>
<reference evidence="2" key="1">
    <citation type="submission" date="2024-01" db="EMBL/GenBank/DDBJ databases">
        <authorList>
            <person name="Webb A."/>
        </authorList>
    </citation>
    <scope>NUCLEOTIDE SEQUENCE</scope>
    <source>
        <strain evidence="2">Pm1</strain>
    </source>
</reference>
<evidence type="ECO:0000313" key="2">
    <source>
        <dbReference type="EMBL" id="CAK7930531.1"/>
    </source>
</evidence>
<dbReference type="EMBL" id="CAKLBY020000168">
    <property type="protein sequence ID" value="CAK7930531.1"/>
    <property type="molecule type" value="Genomic_DNA"/>
</dbReference>
<protein>
    <recommendedName>
        <fullName evidence="1">Reverse transcriptase Ty1/copia-type domain-containing protein</fullName>
    </recommendedName>
</protein>
<dbReference type="Pfam" id="PF07727">
    <property type="entry name" value="RVT_2"/>
    <property type="match status" value="1"/>
</dbReference>
<dbReference type="Proteomes" id="UP001162060">
    <property type="component" value="Unassembled WGS sequence"/>
</dbReference>
<comment type="caution">
    <text evidence="2">The sequence shown here is derived from an EMBL/GenBank/DDBJ whole genome shotgun (WGS) entry which is preliminary data.</text>
</comment>
<accession>A0AAV1U701</accession>
<gene>
    <name evidence="2" type="ORF">PM001_LOCUS15681</name>
</gene>
<dbReference type="AlphaFoldDB" id="A0AAV1U701"/>
<organism evidence="2 3">
    <name type="scientific">Peronospora matthiolae</name>
    <dbReference type="NCBI Taxonomy" id="2874970"/>
    <lineage>
        <taxon>Eukaryota</taxon>
        <taxon>Sar</taxon>
        <taxon>Stramenopiles</taxon>
        <taxon>Oomycota</taxon>
        <taxon>Peronosporomycetes</taxon>
        <taxon>Peronosporales</taxon>
        <taxon>Peronosporaceae</taxon>
        <taxon>Peronospora</taxon>
    </lineage>
</organism>